<comment type="pathway">
    <text evidence="1 6">Pyrimidine metabolism; UMP biosynthesis via de novo pathway; UMP from orotate: step 1/2.</text>
</comment>
<keyword evidence="5 6" id="KW-0665">Pyrimidine biosynthesis</keyword>
<dbReference type="SUPFAM" id="SSF53271">
    <property type="entry name" value="PRTase-like"/>
    <property type="match status" value="1"/>
</dbReference>
<dbReference type="InterPro" id="IPR023031">
    <property type="entry name" value="OPRT"/>
</dbReference>
<keyword evidence="6" id="KW-0460">Magnesium</keyword>
<dbReference type="PANTHER" id="PTHR19278:SF9">
    <property type="entry name" value="URIDINE 5'-MONOPHOSPHATE SYNTHASE"/>
    <property type="match status" value="1"/>
</dbReference>
<comment type="similarity">
    <text evidence="6">Belongs to the purine/pyrimidine phosphoribosyltransferase family. PyrE subfamily.</text>
</comment>
<dbReference type="CDD" id="cd06223">
    <property type="entry name" value="PRTases_typeI"/>
    <property type="match status" value="1"/>
</dbReference>
<reference evidence="8 9" key="1">
    <citation type="journal article" date="2019" name="Front. Microbiol.">
        <title>Ammonia Oxidation by the Arctic Terrestrial Thaumarchaeote Candidatus Nitrosocosmicus arcticus Is Stimulated by Increasing Temperatures.</title>
        <authorList>
            <person name="Alves R.J.E."/>
            <person name="Kerou M."/>
            <person name="Zappe A."/>
            <person name="Bittner R."/>
            <person name="Abby S.S."/>
            <person name="Schmidt H.A."/>
            <person name="Pfeifer K."/>
            <person name="Schleper C."/>
        </authorList>
    </citation>
    <scope>NUCLEOTIDE SEQUENCE [LARGE SCALE GENOMIC DNA]</scope>
    <source>
        <strain evidence="8 9">Kfb</strain>
    </source>
</reference>
<protein>
    <recommendedName>
        <fullName evidence="2 6">Orotate phosphoribosyltransferase</fullName>
        <shortName evidence="6">OPRT</shortName>
        <shortName evidence="6">OPRTase</shortName>
        <ecNumber evidence="2 6">2.4.2.10</ecNumber>
    </recommendedName>
</protein>
<dbReference type="GO" id="GO:0019856">
    <property type="term" value="P:pyrimidine nucleobase biosynthetic process"/>
    <property type="evidence" value="ECO:0007669"/>
    <property type="project" value="TreeGrafter"/>
</dbReference>
<feature type="binding site" evidence="6">
    <location>
        <position position="101"/>
    </location>
    <ligand>
        <name>5-phospho-alpha-D-ribose 1-diphosphate</name>
        <dbReference type="ChEBI" id="CHEBI:58017"/>
        <note>ligand shared between dimeric partners</note>
    </ligand>
</feature>
<feature type="domain" description="Phosphoribosyltransferase" evidence="7">
    <location>
        <begin position="45"/>
        <end position="163"/>
    </location>
</feature>
<dbReference type="EC" id="2.4.2.10" evidence="2 6"/>
<dbReference type="GO" id="GO:0000287">
    <property type="term" value="F:magnesium ion binding"/>
    <property type="evidence" value="ECO:0007669"/>
    <property type="project" value="UniProtKB-UniRule"/>
</dbReference>
<feature type="binding site" description="in other chain" evidence="6">
    <location>
        <position position="102"/>
    </location>
    <ligand>
        <name>5-phospho-alpha-D-ribose 1-diphosphate</name>
        <dbReference type="ChEBI" id="CHEBI:58017"/>
        <note>ligand shared between dimeric partners</note>
    </ligand>
</feature>
<dbReference type="PANTHER" id="PTHR19278">
    <property type="entry name" value="OROTATE PHOSPHORIBOSYLTRANSFERASE"/>
    <property type="match status" value="1"/>
</dbReference>
<keyword evidence="4 6" id="KW-0808">Transferase</keyword>
<dbReference type="GO" id="GO:0004588">
    <property type="term" value="F:orotate phosphoribosyltransferase activity"/>
    <property type="evidence" value="ECO:0007669"/>
    <property type="project" value="UniProtKB-UniRule"/>
</dbReference>
<proteinExistence type="inferred from homology"/>
<accession>A0A557SR19</accession>
<name>A0A557SR19_9ARCH</name>
<feature type="binding site" evidence="6">
    <location>
        <position position="131"/>
    </location>
    <ligand>
        <name>orotate</name>
        <dbReference type="ChEBI" id="CHEBI:30839"/>
    </ligand>
</feature>
<dbReference type="InterPro" id="IPR004467">
    <property type="entry name" value="Or_phspho_trans_dom"/>
</dbReference>
<comment type="subunit">
    <text evidence="6">Homodimer.</text>
</comment>
<comment type="function">
    <text evidence="6">Catalyzes the transfer of a ribosyl phosphate group from 5-phosphoribose 1-diphosphate to orotate, leading to the formation of orotidine monophosphate (OMP).</text>
</comment>
<comment type="cofactor">
    <cofactor evidence="6">
        <name>Mg(2+)</name>
        <dbReference type="ChEBI" id="CHEBI:18420"/>
    </cofactor>
</comment>
<comment type="caution">
    <text evidence="6">Lacks conserved residue(s) required for the propagation of feature annotation.</text>
</comment>
<feature type="binding site" evidence="6">
    <location>
        <position position="158"/>
    </location>
    <ligand>
        <name>orotate</name>
        <dbReference type="ChEBI" id="CHEBI:30839"/>
    </ligand>
</feature>
<organism evidence="8 9">
    <name type="scientific">Candidatus Nitrosocosmicus arcticus</name>
    <dbReference type="NCBI Taxonomy" id="2035267"/>
    <lineage>
        <taxon>Archaea</taxon>
        <taxon>Nitrososphaerota</taxon>
        <taxon>Nitrososphaeria</taxon>
        <taxon>Nitrososphaerales</taxon>
        <taxon>Nitrososphaeraceae</taxon>
        <taxon>Candidatus Nitrosocosmicus</taxon>
    </lineage>
</organism>
<dbReference type="UniPathway" id="UPA00070">
    <property type="reaction ID" value="UER00119"/>
</dbReference>
<evidence type="ECO:0000256" key="3">
    <source>
        <dbReference type="ARBA" id="ARBA00022676"/>
    </source>
</evidence>
<evidence type="ECO:0000259" key="7">
    <source>
        <dbReference type="Pfam" id="PF00156"/>
    </source>
</evidence>
<dbReference type="InterPro" id="IPR000836">
    <property type="entry name" value="PRTase_dom"/>
</dbReference>
<dbReference type="OrthoDB" id="9089at2157"/>
<evidence type="ECO:0000256" key="4">
    <source>
        <dbReference type="ARBA" id="ARBA00022679"/>
    </source>
</evidence>
<feature type="binding site" description="in other chain" evidence="6">
    <location>
        <begin position="127"/>
        <end position="135"/>
    </location>
    <ligand>
        <name>5-phospho-alpha-D-ribose 1-diphosphate</name>
        <dbReference type="ChEBI" id="CHEBI:58017"/>
        <note>ligand shared between dimeric partners</note>
    </ligand>
</feature>
<dbReference type="EMBL" id="VOAH01000022">
    <property type="protein sequence ID" value="TVP39047.1"/>
    <property type="molecule type" value="Genomic_DNA"/>
</dbReference>
<dbReference type="Pfam" id="PF00156">
    <property type="entry name" value="Pribosyltran"/>
    <property type="match status" value="1"/>
</dbReference>
<keyword evidence="9" id="KW-1185">Reference proteome</keyword>
<dbReference type="Proteomes" id="UP000315289">
    <property type="component" value="Unassembled WGS sequence"/>
</dbReference>
<dbReference type="InterPro" id="IPR029057">
    <property type="entry name" value="PRTase-like"/>
</dbReference>
<evidence type="ECO:0000256" key="1">
    <source>
        <dbReference type="ARBA" id="ARBA00004889"/>
    </source>
</evidence>
<evidence type="ECO:0000313" key="9">
    <source>
        <dbReference type="Proteomes" id="UP000315289"/>
    </source>
</evidence>
<evidence type="ECO:0000256" key="2">
    <source>
        <dbReference type="ARBA" id="ARBA00011971"/>
    </source>
</evidence>
<evidence type="ECO:0000256" key="5">
    <source>
        <dbReference type="ARBA" id="ARBA00022975"/>
    </source>
</evidence>
<dbReference type="Gene3D" id="3.40.50.2020">
    <property type="match status" value="1"/>
</dbReference>
<dbReference type="HAMAP" id="MF_01208">
    <property type="entry name" value="PyrE"/>
    <property type="match status" value="1"/>
</dbReference>
<dbReference type="AlphaFoldDB" id="A0A557SR19"/>
<sequence length="207" mass="23673">MNEKDRTRLEEDLVLFLFDRNAIKVGNFTLSSGRKSRFYLDLRILQSHPAYFRKAISLLTYLIHSQIGFGNFDYICSVPTSGTIFGSALSYELFKPHIYVRKDLKSYGTQKKIEGELEPNSKILLVDDVITTGHSILSGIESLPYHSIISGVVVLVDRQQGSKDLFDQFAIKIKSVIPILNIIKILNEKDRIDKNEYEAIKKEIEEN</sequence>
<comment type="caution">
    <text evidence="8">The sequence shown here is derived from an EMBL/GenBank/DDBJ whole genome shotgun (WGS) entry which is preliminary data.</text>
</comment>
<gene>
    <name evidence="6 8" type="primary">pyrE</name>
    <name evidence="8" type="ORF">NARC_220022</name>
</gene>
<dbReference type="RefSeq" id="WP_144734848.1">
    <property type="nucleotide sequence ID" value="NZ_ML675595.1"/>
</dbReference>
<keyword evidence="3 6" id="KW-0328">Glycosyltransferase</keyword>
<dbReference type="GO" id="GO:0044205">
    <property type="term" value="P:'de novo' UMP biosynthetic process"/>
    <property type="evidence" value="ECO:0007669"/>
    <property type="project" value="UniProtKB-UniRule"/>
</dbReference>
<dbReference type="NCBIfam" id="TIGR00336">
    <property type="entry name" value="pyrE"/>
    <property type="match status" value="1"/>
</dbReference>
<evidence type="ECO:0000313" key="8">
    <source>
        <dbReference type="EMBL" id="TVP39047.1"/>
    </source>
</evidence>
<feature type="binding site" evidence="6">
    <location>
        <position position="105"/>
    </location>
    <ligand>
        <name>5-phospho-alpha-D-ribose 1-diphosphate</name>
        <dbReference type="ChEBI" id="CHEBI:58017"/>
        <note>ligand shared between dimeric partners</note>
    </ligand>
</feature>
<evidence type="ECO:0000256" key="6">
    <source>
        <dbReference type="HAMAP-Rule" id="MF_01208"/>
    </source>
</evidence>
<comment type="catalytic activity">
    <reaction evidence="6">
        <text>orotidine 5'-phosphate + diphosphate = orotate + 5-phospho-alpha-D-ribose 1-diphosphate</text>
        <dbReference type="Rhea" id="RHEA:10380"/>
        <dbReference type="ChEBI" id="CHEBI:30839"/>
        <dbReference type="ChEBI" id="CHEBI:33019"/>
        <dbReference type="ChEBI" id="CHEBI:57538"/>
        <dbReference type="ChEBI" id="CHEBI:58017"/>
        <dbReference type="EC" id="2.4.2.10"/>
    </reaction>
</comment>